<dbReference type="RefSeq" id="WP_004889966.1">
    <property type="nucleotide sequence ID" value="NZ_CP021838.1"/>
</dbReference>
<protein>
    <submittedName>
        <fullName evidence="1">Uncharacterized protein</fullName>
    </submittedName>
</protein>
<sequence>MECGDQQLFCVEGIFIRAYERTVDVQVKGETLTFTTTTNEPIIGFCAGDDVGVAFCEIEGEKKLISMERKDGSALSYVNGEYFADIIFIQWVNETSFLFDMYRSPYRDYEIMTTNESFSCERGTTMTVLFVRQDGKNILKKVVAK</sequence>
<dbReference type="AlphaFoldDB" id="A0A178TAP4"/>
<name>A0A178TAP4_9BACL</name>
<proteinExistence type="predicted"/>
<dbReference type="Proteomes" id="UP000078336">
    <property type="component" value="Unassembled WGS sequence"/>
</dbReference>
<evidence type="ECO:0000313" key="1">
    <source>
        <dbReference type="EMBL" id="OAO78616.1"/>
    </source>
</evidence>
<accession>A0A178TAP4</accession>
<organism evidence="1 3">
    <name type="scientific">Anoxybacillus flavithermus</name>
    <dbReference type="NCBI Taxonomy" id="33934"/>
    <lineage>
        <taxon>Bacteria</taxon>
        <taxon>Bacillati</taxon>
        <taxon>Bacillota</taxon>
        <taxon>Bacilli</taxon>
        <taxon>Bacillales</taxon>
        <taxon>Anoxybacillaceae</taxon>
        <taxon>Anoxybacillus</taxon>
    </lineage>
</organism>
<keyword evidence="3" id="KW-1185">Reference proteome</keyword>
<evidence type="ECO:0000313" key="3">
    <source>
        <dbReference type="Proteomes" id="UP000078336"/>
    </source>
</evidence>
<dbReference type="OrthoDB" id="2696365at2"/>
<dbReference type="Proteomes" id="UP000286434">
    <property type="component" value="Unassembled WGS sequence"/>
</dbReference>
<evidence type="ECO:0000313" key="4">
    <source>
        <dbReference type="Proteomes" id="UP000286434"/>
    </source>
</evidence>
<reference evidence="1 3" key="1">
    <citation type="submission" date="2016-03" db="EMBL/GenBank/DDBJ databases">
        <title>Spore heat resistance.</title>
        <authorList>
            <person name="Boekhorst J."/>
            <person name="Berendsen E.M."/>
            <person name="Wells-Bennik M.H."/>
            <person name="Kuipers O.P."/>
        </authorList>
    </citation>
    <scope>NUCLEOTIDE SEQUENCE [LARGE SCALE GENOMIC DNA]</scope>
    <source>
        <strain evidence="1 3">AF16</strain>
    </source>
</reference>
<reference evidence="2 4" key="2">
    <citation type="submission" date="2019-01" db="EMBL/GenBank/DDBJ databases">
        <title>Anoxybacillus flavithermus in powdered infant formula.</title>
        <authorList>
            <person name="Rhee M.S."/>
            <person name="Choi I.-G."/>
            <person name="Cho T.J."/>
            <person name="Park B."/>
        </authorList>
    </citation>
    <scope>NUCLEOTIDE SEQUENCE [LARGE SCALE GENOMIC DNA]</scope>
    <source>
        <strain evidence="2 4">FHS-PPAM212</strain>
    </source>
</reference>
<gene>
    <name evidence="2" type="ORF">EA138_03100</name>
    <name evidence="1" type="ORF">TAF16_1776</name>
</gene>
<comment type="caution">
    <text evidence="1">The sequence shown here is derived from an EMBL/GenBank/DDBJ whole genome shotgun (WGS) entry which is preliminary data.</text>
</comment>
<dbReference type="EMBL" id="LUCQ01000104">
    <property type="protein sequence ID" value="OAO78616.1"/>
    <property type="molecule type" value="Genomic_DNA"/>
</dbReference>
<dbReference type="PATRIC" id="fig|33934.6.peg.1569"/>
<dbReference type="EMBL" id="SBBW01000007">
    <property type="protein sequence ID" value="RWU15170.1"/>
    <property type="molecule type" value="Genomic_DNA"/>
</dbReference>
<evidence type="ECO:0000313" key="2">
    <source>
        <dbReference type="EMBL" id="RWU15170.1"/>
    </source>
</evidence>